<dbReference type="Pfam" id="PF06993">
    <property type="entry name" value="DUF1304"/>
    <property type="match status" value="1"/>
</dbReference>
<keyword evidence="1" id="KW-1133">Transmembrane helix</keyword>
<keyword evidence="1" id="KW-0812">Transmembrane</keyword>
<dbReference type="PANTHER" id="PTHR38446">
    <property type="entry name" value="BLL0914 PROTEIN"/>
    <property type="match status" value="1"/>
</dbReference>
<dbReference type="PANTHER" id="PTHR38446:SF1">
    <property type="entry name" value="BLL0914 PROTEIN"/>
    <property type="match status" value="1"/>
</dbReference>
<gene>
    <name evidence="2" type="ORF">K8U88_06945</name>
</gene>
<sequence>MQIILNILIYLVALEHLAIMGLEIWGSDATQAKAFGMSLRFVQQPEAKTALANQGIYNGMLGVSLIALQWVLTGRASLIATAILLIFIVIVAIFGSLTAKKEIFWLQGMPSLVTLLVLLVLLV</sequence>
<accession>A0A921JWR6</accession>
<comment type="caution">
    <text evidence="2">The sequence shown here is derived from an EMBL/GenBank/DDBJ whole genome shotgun (WGS) entry which is preliminary data.</text>
</comment>
<dbReference type="Proteomes" id="UP000721920">
    <property type="component" value="Unassembled WGS sequence"/>
</dbReference>
<protein>
    <submittedName>
        <fullName evidence="2">DUF1304 domain-containing protein</fullName>
    </submittedName>
</protein>
<dbReference type="AlphaFoldDB" id="A0A921JWR6"/>
<feature type="transmembrane region" description="Helical" evidence="1">
    <location>
        <begin position="56"/>
        <end position="72"/>
    </location>
</feature>
<proteinExistence type="predicted"/>
<dbReference type="EMBL" id="DYXN01000101">
    <property type="protein sequence ID" value="HJE87308.1"/>
    <property type="molecule type" value="Genomic_DNA"/>
</dbReference>
<keyword evidence="1" id="KW-0472">Membrane</keyword>
<organism evidence="2 3">
    <name type="scientific">Levilactobacillus hammesii</name>
    <dbReference type="NCBI Taxonomy" id="267633"/>
    <lineage>
        <taxon>Bacteria</taxon>
        <taxon>Bacillati</taxon>
        <taxon>Bacillota</taxon>
        <taxon>Bacilli</taxon>
        <taxon>Lactobacillales</taxon>
        <taxon>Lactobacillaceae</taxon>
        <taxon>Levilactobacillus</taxon>
    </lineage>
</organism>
<evidence type="ECO:0000313" key="3">
    <source>
        <dbReference type="Proteomes" id="UP000721920"/>
    </source>
</evidence>
<reference evidence="2" key="1">
    <citation type="journal article" date="2021" name="PeerJ">
        <title>Extensive microbial diversity within the chicken gut microbiome revealed by metagenomics and culture.</title>
        <authorList>
            <person name="Gilroy R."/>
            <person name="Ravi A."/>
            <person name="Getino M."/>
            <person name="Pursley I."/>
            <person name="Horton D.L."/>
            <person name="Alikhan N.F."/>
            <person name="Baker D."/>
            <person name="Gharbi K."/>
            <person name="Hall N."/>
            <person name="Watson M."/>
            <person name="Adriaenssens E.M."/>
            <person name="Foster-Nyarko E."/>
            <person name="Jarju S."/>
            <person name="Secka A."/>
            <person name="Antonio M."/>
            <person name="Oren A."/>
            <person name="Chaudhuri R.R."/>
            <person name="La Ragione R."/>
            <person name="Hildebrand F."/>
            <person name="Pallen M.J."/>
        </authorList>
    </citation>
    <scope>NUCLEOTIDE SEQUENCE</scope>
    <source>
        <strain evidence="2">CHK173-2145</strain>
    </source>
</reference>
<reference evidence="2" key="2">
    <citation type="submission" date="2021-09" db="EMBL/GenBank/DDBJ databases">
        <authorList>
            <person name="Gilroy R."/>
        </authorList>
    </citation>
    <scope>NUCLEOTIDE SEQUENCE</scope>
    <source>
        <strain evidence="2">CHK173-2145</strain>
    </source>
</reference>
<dbReference type="InterPro" id="IPR009732">
    <property type="entry name" value="DUF1304"/>
</dbReference>
<name>A0A921JWR6_9LACO</name>
<evidence type="ECO:0000313" key="2">
    <source>
        <dbReference type="EMBL" id="HJE87308.1"/>
    </source>
</evidence>
<evidence type="ECO:0000256" key="1">
    <source>
        <dbReference type="SAM" id="Phobius"/>
    </source>
</evidence>
<feature type="transmembrane region" description="Helical" evidence="1">
    <location>
        <begin position="79"/>
        <end position="97"/>
    </location>
</feature>
<feature type="transmembrane region" description="Helical" evidence="1">
    <location>
        <begin position="103"/>
        <end position="122"/>
    </location>
</feature>